<name>A0A835DN36_TETSI</name>
<evidence type="ECO:0000256" key="5">
    <source>
        <dbReference type="ARBA" id="ARBA00023242"/>
    </source>
</evidence>
<keyword evidence="4" id="KW-0804">Transcription</keyword>
<dbReference type="InterPro" id="IPR013087">
    <property type="entry name" value="Znf_C2H2_type"/>
</dbReference>
<gene>
    <name evidence="10" type="ORF">HHK36_008104</name>
</gene>
<dbReference type="PROSITE" id="PS50982">
    <property type="entry name" value="MBD"/>
    <property type="match status" value="1"/>
</dbReference>
<feature type="domain" description="MBD" evidence="9">
    <location>
        <begin position="261"/>
        <end position="334"/>
    </location>
</feature>
<dbReference type="PROSITE" id="PS00028">
    <property type="entry name" value="ZINC_FINGER_C2H2_1"/>
    <property type="match status" value="2"/>
</dbReference>
<proteinExistence type="predicted"/>
<keyword evidence="6" id="KW-0479">Metal-binding</keyword>
<reference evidence="10 11" key="1">
    <citation type="submission" date="2020-04" db="EMBL/GenBank/DDBJ databases">
        <title>Plant Genome Project.</title>
        <authorList>
            <person name="Zhang R.-G."/>
        </authorList>
    </citation>
    <scope>NUCLEOTIDE SEQUENCE [LARGE SCALE GENOMIC DNA]</scope>
    <source>
        <strain evidence="10">YNK0</strain>
        <tissue evidence="10">Leaf</tissue>
    </source>
</reference>
<evidence type="ECO:0000313" key="10">
    <source>
        <dbReference type="EMBL" id="KAF8406024.1"/>
    </source>
</evidence>
<keyword evidence="11" id="KW-1185">Reference proteome</keyword>
<dbReference type="SUPFAM" id="SSF54171">
    <property type="entry name" value="DNA-binding domain"/>
    <property type="match status" value="1"/>
</dbReference>
<dbReference type="GO" id="GO:0008270">
    <property type="term" value="F:zinc ion binding"/>
    <property type="evidence" value="ECO:0007669"/>
    <property type="project" value="UniProtKB-KW"/>
</dbReference>
<dbReference type="SMART" id="SM00355">
    <property type="entry name" value="ZnF_C2H2"/>
    <property type="match status" value="2"/>
</dbReference>
<sequence length="922" mass="101602">MATLTDDSSSNHLQMESIPLVDLRFLSQPELHSLTLCSDTAFDLRRCNDIVIPKIDRSVFNESAGSRKQTYSRLRLAPRKPEIASIGRRRRCGGLLPLLKPPANAIDDPERKENKRIVSLLTDLFPKENPVTALIPTGEIGQLFLEPLNVNVESKAPVVLNDGGMKRKRGRKPKIKVEGDGREMSKAIVVYGDGSNLENRALEIVNKNGVVIDVTALANLEDPFGPELKRRTVGLETEAELLGFLKELSGQWASNRKKRKIVEASDFGDELPKGWKLLLNLKRKEGRVWLNCGRYISPSGQQFVTCKEVSSYLLSSFRLQDASQPNSGHGNENIQQAYKLASRSTAGLTHKDDNRGENFICCSASPITSTSIDHEMQVSLLGTENLAEVQVRDLIQCQKCNMNFDEKDAYLQHLLSTHQRMAKRCRLGTPIGDGVIIKDGKYECQFCHKIFHERQRYNGHVGVHVRNYVRSVEALPGEVTVQKSIGPTFQGGVPSRVFKMDASVDTCKDSIPKCSSAKPIDGLDAGSHSKMDADSISEIPTAKSIHENSFVSPHSEWGMEANRIDKTLINNLCDKHDSHCKIGLERIDKACSIVAVKLNSCLDFATTLSNNKEKSASETSAGKDILTSTTDESDKSLTEQEKVSPNCSFTPSGNGQICGLEDDVNEVFTSTTEEPKLDEVGNYGNIELKVGFGSSHTGPDKDVLTETIGRADEANVLHIGVAVSSLPTAEPKLDEVEKSGNSEPKIGFDRSHSGPDKDFVTETVGRTDKETVLQSDVTDSSPPLVQSSVCFPTFNMISDKGDDEFYGTSQKFDNISGFEELSFVDIEAPKFGFVTGKDLSSLPEESIDLVYEAELEQGFDSSISFEWETVLPKMASRHQLTTVCVWCRIEFHHEPVNSEILSDSAGFMCPACRAKISGKLNV</sequence>
<organism evidence="10 11">
    <name type="scientific">Tetracentron sinense</name>
    <name type="common">Spur-leaf</name>
    <dbReference type="NCBI Taxonomy" id="13715"/>
    <lineage>
        <taxon>Eukaryota</taxon>
        <taxon>Viridiplantae</taxon>
        <taxon>Streptophyta</taxon>
        <taxon>Embryophyta</taxon>
        <taxon>Tracheophyta</taxon>
        <taxon>Spermatophyta</taxon>
        <taxon>Magnoliopsida</taxon>
        <taxon>Trochodendrales</taxon>
        <taxon>Trochodendraceae</taxon>
        <taxon>Tetracentron</taxon>
    </lineage>
</organism>
<evidence type="ECO:0000259" key="9">
    <source>
        <dbReference type="PROSITE" id="PS50982"/>
    </source>
</evidence>
<dbReference type="GO" id="GO:0005634">
    <property type="term" value="C:nucleus"/>
    <property type="evidence" value="ECO:0007669"/>
    <property type="project" value="UniProtKB-SubCell"/>
</dbReference>
<dbReference type="AlphaFoldDB" id="A0A835DN36"/>
<dbReference type="InterPro" id="IPR016177">
    <property type="entry name" value="DNA-bd_dom_sf"/>
</dbReference>
<dbReference type="EMBL" id="JABCRI010000005">
    <property type="protein sequence ID" value="KAF8406024.1"/>
    <property type="molecule type" value="Genomic_DNA"/>
</dbReference>
<evidence type="ECO:0000256" key="2">
    <source>
        <dbReference type="ARBA" id="ARBA00023015"/>
    </source>
</evidence>
<evidence type="ECO:0000256" key="3">
    <source>
        <dbReference type="ARBA" id="ARBA00023125"/>
    </source>
</evidence>
<dbReference type="PROSITE" id="PS50157">
    <property type="entry name" value="ZINC_FINGER_C2H2_2"/>
    <property type="match status" value="1"/>
</dbReference>
<dbReference type="OrthoDB" id="1893318at2759"/>
<evidence type="ECO:0000313" key="11">
    <source>
        <dbReference type="Proteomes" id="UP000655225"/>
    </source>
</evidence>
<feature type="compositionally biased region" description="Basic and acidic residues" evidence="7">
    <location>
        <begin position="632"/>
        <end position="642"/>
    </location>
</feature>
<feature type="domain" description="C2H2-type" evidence="8">
    <location>
        <begin position="442"/>
        <end position="469"/>
    </location>
</feature>
<evidence type="ECO:0000256" key="6">
    <source>
        <dbReference type="PROSITE-ProRule" id="PRU00042"/>
    </source>
</evidence>
<protein>
    <submittedName>
        <fullName evidence="10">Uncharacterized protein</fullName>
    </submittedName>
</protein>
<feature type="region of interest" description="Disordered" evidence="7">
    <location>
        <begin position="612"/>
        <end position="648"/>
    </location>
</feature>
<dbReference type="OMA" id="CIWCNTE"/>
<evidence type="ECO:0000256" key="7">
    <source>
        <dbReference type="SAM" id="MobiDB-lite"/>
    </source>
</evidence>
<keyword evidence="6" id="KW-0863">Zinc-finger</keyword>
<dbReference type="PANTHER" id="PTHR37701:SF17">
    <property type="entry name" value="METHYL BINDING DOMAIN117"/>
    <property type="match status" value="1"/>
</dbReference>
<dbReference type="InterPro" id="IPR001739">
    <property type="entry name" value="Methyl_CpG_DNA-bd"/>
</dbReference>
<keyword evidence="3" id="KW-0238">DNA-binding</keyword>
<dbReference type="InterPro" id="IPR037472">
    <property type="entry name" value="MBD8"/>
</dbReference>
<comment type="subcellular location">
    <subcellularLocation>
        <location evidence="1">Nucleus</location>
    </subcellularLocation>
</comment>
<accession>A0A835DN36</accession>
<keyword evidence="6" id="KW-0862">Zinc</keyword>
<comment type="caution">
    <text evidence="10">The sequence shown here is derived from an EMBL/GenBank/DDBJ whole genome shotgun (WGS) entry which is preliminary data.</text>
</comment>
<keyword evidence="5" id="KW-0539">Nucleus</keyword>
<evidence type="ECO:0000259" key="8">
    <source>
        <dbReference type="PROSITE" id="PS50157"/>
    </source>
</evidence>
<feature type="region of interest" description="Disordered" evidence="7">
    <location>
        <begin position="730"/>
        <end position="758"/>
    </location>
</feature>
<evidence type="ECO:0000256" key="4">
    <source>
        <dbReference type="ARBA" id="ARBA00023163"/>
    </source>
</evidence>
<dbReference type="GO" id="GO:0003677">
    <property type="term" value="F:DNA binding"/>
    <property type="evidence" value="ECO:0007669"/>
    <property type="project" value="UniProtKB-KW"/>
</dbReference>
<dbReference type="Gene3D" id="3.30.160.60">
    <property type="entry name" value="Classic Zinc Finger"/>
    <property type="match status" value="1"/>
</dbReference>
<dbReference type="PANTHER" id="PTHR37701">
    <property type="entry name" value="METHYL-CPG-BINDING DOMAIN-CONTAINING PROTEIN 8"/>
    <property type="match status" value="1"/>
</dbReference>
<feature type="compositionally biased region" description="Basic and acidic residues" evidence="7">
    <location>
        <begin position="731"/>
        <end position="758"/>
    </location>
</feature>
<keyword evidence="2" id="KW-0805">Transcription regulation</keyword>
<dbReference type="Proteomes" id="UP000655225">
    <property type="component" value="Unassembled WGS sequence"/>
</dbReference>
<evidence type="ECO:0000256" key="1">
    <source>
        <dbReference type="ARBA" id="ARBA00004123"/>
    </source>
</evidence>